<dbReference type="SUPFAM" id="SSF55729">
    <property type="entry name" value="Acyl-CoA N-acyltransferases (Nat)"/>
    <property type="match status" value="1"/>
</dbReference>
<dbReference type="Pfam" id="PF00583">
    <property type="entry name" value="Acetyltransf_1"/>
    <property type="match status" value="1"/>
</dbReference>
<dbReference type="GO" id="GO:0016747">
    <property type="term" value="F:acyltransferase activity, transferring groups other than amino-acyl groups"/>
    <property type="evidence" value="ECO:0007669"/>
    <property type="project" value="InterPro"/>
</dbReference>
<keyword evidence="2" id="KW-0808">Transferase</keyword>
<dbReference type="AlphaFoldDB" id="A0A163FL60"/>
<organism evidence="2 3">
    <name type="scientific">Bhargavaea cecembensis</name>
    <dbReference type="NCBI Taxonomy" id="394098"/>
    <lineage>
        <taxon>Bacteria</taxon>
        <taxon>Bacillati</taxon>
        <taxon>Bacillota</taxon>
        <taxon>Bacilli</taxon>
        <taxon>Bacillales</taxon>
        <taxon>Caryophanaceae</taxon>
        <taxon>Bhargavaea</taxon>
    </lineage>
</organism>
<evidence type="ECO:0000313" key="3">
    <source>
        <dbReference type="Proteomes" id="UP000076490"/>
    </source>
</evidence>
<evidence type="ECO:0000259" key="1">
    <source>
        <dbReference type="PROSITE" id="PS51186"/>
    </source>
</evidence>
<dbReference type="OrthoDB" id="9794566at2"/>
<dbReference type="Proteomes" id="UP000076490">
    <property type="component" value="Unassembled WGS sequence"/>
</dbReference>
<name>A0A163FL60_9BACL</name>
<feature type="domain" description="N-acetyltransferase" evidence="1">
    <location>
        <begin position="105"/>
        <end position="240"/>
    </location>
</feature>
<protein>
    <submittedName>
        <fullName evidence="2">GCN5 family acetyltransferase</fullName>
    </submittedName>
</protein>
<dbReference type="PROSITE" id="PS51186">
    <property type="entry name" value="GNAT"/>
    <property type="match status" value="1"/>
</dbReference>
<dbReference type="EMBL" id="LQNT01000009">
    <property type="protein sequence ID" value="KZE38891.1"/>
    <property type="molecule type" value="Genomic_DNA"/>
</dbReference>
<dbReference type="RefSeq" id="WP_063180876.1">
    <property type="nucleotide sequence ID" value="NZ_LQNT01000009.1"/>
</dbReference>
<dbReference type="InterPro" id="IPR000182">
    <property type="entry name" value="GNAT_dom"/>
</dbReference>
<dbReference type="InterPro" id="IPR016181">
    <property type="entry name" value="Acyl_CoA_acyltransferase"/>
</dbReference>
<comment type="caution">
    <text evidence="2">The sequence shown here is derived from an EMBL/GenBank/DDBJ whole genome shotgun (WGS) entry which is preliminary data.</text>
</comment>
<reference evidence="2 3" key="1">
    <citation type="submission" date="2016-01" db="EMBL/GenBank/DDBJ databases">
        <title>Whole genome sequencing of Bhargavaea cecembensis T14.</title>
        <authorList>
            <person name="Hong K.W."/>
        </authorList>
    </citation>
    <scope>NUCLEOTIDE SEQUENCE [LARGE SCALE GENOMIC DNA]</scope>
    <source>
        <strain evidence="2 3">T14</strain>
    </source>
</reference>
<proteinExistence type="predicted"/>
<gene>
    <name evidence="2" type="ORF">AV656_08300</name>
</gene>
<evidence type="ECO:0000313" key="2">
    <source>
        <dbReference type="EMBL" id="KZE38891.1"/>
    </source>
</evidence>
<sequence>MDNFKDAFTFINLNWDTDFFGVNCAKATLHRPLTLSEWKKLKTKFIDYQFISIMNKNSEPTNAKLIGKETSAFLADVNIQFMKEIVSQVPMPEHISIQQALKRNDEIIELADFQFSRFIEDPELAIRGGREIYREWIKNSFGKLDKYFAISKDTTGKINGFLLFSYKGNDCVIELIAVSKESTKGGTGTSLFKAVEYEAYQKDCDKIIVGTQVRNSNAINFYQKVGCKQVGSHQVFHYWL</sequence>
<dbReference type="Gene3D" id="3.40.630.30">
    <property type="match status" value="1"/>
</dbReference>
<accession>A0A163FL60</accession>